<sequence length="454" mass="51263">MKKIPLLAVFFCLVATNGEDKERSKAKALYDEGLFEHRKMPRTSSSRWKPWENLATSLLQLFQNSDSSGESDRLEVIETIEDSILDLEREILRSNSRSDSVRDRVLSLFYCLYGQTLMTLSVSECYSLAQRPRSLLIKTSGSSKDQAQCQDNAENALRNALTIDATNAAAQESLSTLLQRQVNVHERKSTEFVSELFDSFADTFDNKLLNNLQYKVPSIIGDLASKVLDTEKRSFHHVLDAGCGTGLVARHIHTLSDGLMIGIDASAKMLDIAKKCTKSYGCGLPPPPQAAENSQDNFLYQALLEMDLEQMTLENTLRPFVQNHEQQETFDLIIAADVLVYFGELETILDTFSKLSSTGSSLIFSCERTTQDQAPLGYRLQESGRFAHSKGYVIDTATSKGYKISFYEEIIPRMEKGEEVRGHLFMFVLKSEDLNKMEENKIMIKEQKFFPVEL</sequence>
<dbReference type="CDD" id="cd02440">
    <property type="entry name" value="AdoMet_MTases"/>
    <property type="match status" value="1"/>
</dbReference>
<evidence type="ECO:0000313" key="5">
    <source>
        <dbReference type="EMBL" id="CAD9345666.1"/>
    </source>
</evidence>
<dbReference type="PANTHER" id="PTHR43464:SF19">
    <property type="entry name" value="UBIQUINONE BIOSYNTHESIS O-METHYLTRANSFERASE, MITOCHONDRIAL"/>
    <property type="match status" value="1"/>
</dbReference>
<organism evidence="5">
    <name type="scientific">Ditylum brightwellii</name>
    <dbReference type="NCBI Taxonomy" id="49249"/>
    <lineage>
        <taxon>Eukaryota</taxon>
        <taxon>Sar</taxon>
        <taxon>Stramenopiles</taxon>
        <taxon>Ochrophyta</taxon>
        <taxon>Bacillariophyta</taxon>
        <taxon>Mediophyceae</taxon>
        <taxon>Lithodesmiophycidae</taxon>
        <taxon>Lithodesmiales</taxon>
        <taxon>Lithodesmiaceae</taxon>
        <taxon>Ditylum</taxon>
    </lineage>
</organism>
<keyword evidence="4" id="KW-0732">Signal</keyword>
<dbReference type="Gene3D" id="3.40.50.150">
    <property type="entry name" value="Vaccinia Virus protein VP39"/>
    <property type="match status" value="1"/>
</dbReference>
<dbReference type="Pfam" id="PF13489">
    <property type="entry name" value="Methyltransf_23"/>
    <property type="match status" value="1"/>
</dbReference>
<dbReference type="SUPFAM" id="SSF53335">
    <property type="entry name" value="S-adenosyl-L-methionine-dependent methyltransferases"/>
    <property type="match status" value="1"/>
</dbReference>
<evidence type="ECO:0000256" key="2">
    <source>
        <dbReference type="ARBA" id="ARBA00022679"/>
    </source>
</evidence>
<dbReference type="EMBL" id="HBGN01029418">
    <property type="protein sequence ID" value="CAD9345666.1"/>
    <property type="molecule type" value="Transcribed_RNA"/>
</dbReference>
<dbReference type="AlphaFoldDB" id="A0A7S2EMJ6"/>
<keyword evidence="1" id="KW-0489">Methyltransferase</keyword>
<keyword evidence="2" id="KW-0808">Transferase</keyword>
<evidence type="ECO:0008006" key="6">
    <source>
        <dbReference type="Google" id="ProtNLM"/>
    </source>
</evidence>
<feature type="signal peptide" evidence="4">
    <location>
        <begin position="1"/>
        <end position="18"/>
    </location>
</feature>
<gene>
    <name evidence="5" type="ORF">DBRI1063_LOCUS18974</name>
</gene>
<evidence type="ECO:0000256" key="4">
    <source>
        <dbReference type="SAM" id="SignalP"/>
    </source>
</evidence>
<keyword evidence="3" id="KW-0949">S-adenosyl-L-methionine</keyword>
<dbReference type="GO" id="GO:0032259">
    <property type="term" value="P:methylation"/>
    <property type="evidence" value="ECO:0007669"/>
    <property type="project" value="UniProtKB-KW"/>
</dbReference>
<name>A0A7S2EMJ6_9STRA</name>
<accession>A0A7S2EMJ6</accession>
<feature type="chain" id="PRO_5030589191" description="Methyltransferase domain-containing protein" evidence="4">
    <location>
        <begin position="19"/>
        <end position="454"/>
    </location>
</feature>
<dbReference type="InterPro" id="IPR029063">
    <property type="entry name" value="SAM-dependent_MTases_sf"/>
</dbReference>
<protein>
    <recommendedName>
        <fullName evidence="6">Methyltransferase domain-containing protein</fullName>
    </recommendedName>
</protein>
<proteinExistence type="predicted"/>
<dbReference type="GO" id="GO:0008168">
    <property type="term" value="F:methyltransferase activity"/>
    <property type="evidence" value="ECO:0007669"/>
    <property type="project" value="UniProtKB-KW"/>
</dbReference>
<dbReference type="PANTHER" id="PTHR43464">
    <property type="entry name" value="METHYLTRANSFERASE"/>
    <property type="match status" value="1"/>
</dbReference>
<evidence type="ECO:0000256" key="1">
    <source>
        <dbReference type="ARBA" id="ARBA00022603"/>
    </source>
</evidence>
<evidence type="ECO:0000256" key="3">
    <source>
        <dbReference type="ARBA" id="ARBA00022691"/>
    </source>
</evidence>
<reference evidence="5" key="1">
    <citation type="submission" date="2021-01" db="EMBL/GenBank/DDBJ databases">
        <authorList>
            <person name="Corre E."/>
            <person name="Pelletier E."/>
            <person name="Niang G."/>
            <person name="Scheremetjew M."/>
            <person name="Finn R."/>
            <person name="Kale V."/>
            <person name="Holt S."/>
            <person name="Cochrane G."/>
            <person name="Meng A."/>
            <person name="Brown T."/>
            <person name="Cohen L."/>
        </authorList>
    </citation>
    <scope>NUCLEOTIDE SEQUENCE</scope>
    <source>
        <strain evidence="5">Pop2</strain>
    </source>
</reference>